<gene>
    <name evidence="1" type="ORF">GRFL_1119</name>
</gene>
<dbReference type="EMBL" id="CP016359">
    <property type="protein sequence ID" value="APU67843.1"/>
    <property type="molecule type" value="Genomic_DNA"/>
</dbReference>
<proteinExistence type="predicted"/>
<sequence length="63" mass="7031">MGTEIPGTIKKVEVEPYEMINSQTGEVAMYSKRNVFIGEGENEEEVGKENAIENNIIAEEEVI</sequence>
<evidence type="ECO:0000313" key="2">
    <source>
        <dbReference type="Proteomes" id="UP000186230"/>
    </source>
</evidence>
<name>A0A1L7I3U3_9FLAO</name>
<dbReference type="AlphaFoldDB" id="A0A1L7I3U3"/>
<keyword evidence="2" id="KW-1185">Reference proteome</keyword>
<reference evidence="1 2" key="1">
    <citation type="submission" date="2016-07" db="EMBL/GenBank/DDBJ databases">
        <title>Multi-omics approach to identify versatile polysaccharide utilization systems of a marine flavobacterium Gramella flava.</title>
        <authorList>
            <person name="Tang K."/>
        </authorList>
    </citation>
    <scope>NUCLEOTIDE SEQUENCE [LARGE SCALE GENOMIC DNA]</scope>
    <source>
        <strain evidence="1 2">JLT2011</strain>
    </source>
</reference>
<protein>
    <submittedName>
        <fullName evidence="1">Uncharacterized protein</fullName>
    </submittedName>
</protein>
<dbReference type="KEGG" id="gfl:GRFL_1119"/>
<organism evidence="1 2">
    <name type="scientific">Christiangramia flava JLT2011</name>
    <dbReference type="NCBI Taxonomy" id="1229726"/>
    <lineage>
        <taxon>Bacteria</taxon>
        <taxon>Pseudomonadati</taxon>
        <taxon>Bacteroidota</taxon>
        <taxon>Flavobacteriia</taxon>
        <taxon>Flavobacteriales</taxon>
        <taxon>Flavobacteriaceae</taxon>
        <taxon>Christiangramia</taxon>
    </lineage>
</organism>
<dbReference type="Proteomes" id="UP000186230">
    <property type="component" value="Chromosome"/>
</dbReference>
<accession>A0A1L7I3U3</accession>
<evidence type="ECO:0000313" key="1">
    <source>
        <dbReference type="EMBL" id="APU67843.1"/>
    </source>
</evidence>
<dbReference type="STRING" id="1229726.GRFL_1119"/>